<evidence type="ECO:0000313" key="2">
    <source>
        <dbReference type="Proteomes" id="UP000789901"/>
    </source>
</evidence>
<name>A0ABN7U867_GIGMA</name>
<protein>
    <submittedName>
        <fullName evidence="1">7271_t:CDS:1</fullName>
    </submittedName>
</protein>
<proteinExistence type="predicted"/>
<accession>A0ABN7U867</accession>
<feature type="non-terminal residue" evidence="1">
    <location>
        <position position="1"/>
    </location>
</feature>
<gene>
    <name evidence="1" type="ORF">GMARGA_LOCUS3729</name>
</gene>
<comment type="caution">
    <text evidence="1">The sequence shown here is derived from an EMBL/GenBank/DDBJ whole genome shotgun (WGS) entry which is preliminary data.</text>
</comment>
<dbReference type="EMBL" id="CAJVQB010001381">
    <property type="protein sequence ID" value="CAG8533334.1"/>
    <property type="molecule type" value="Genomic_DNA"/>
</dbReference>
<evidence type="ECO:0000313" key="1">
    <source>
        <dbReference type="EMBL" id="CAG8533334.1"/>
    </source>
</evidence>
<organism evidence="1 2">
    <name type="scientific">Gigaspora margarita</name>
    <dbReference type="NCBI Taxonomy" id="4874"/>
    <lineage>
        <taxon>Eukaryota</taxon>
        <taxon>Fungi</taxon>
        <taxon>Fungi incertae sedis</taxon>
        <taxon>Mucoromycota</taxon>
        <taxon>Glomeromycotina</taxon>
        <taxon>Glomeromycetes</taxon>
        <taxon>Diversisporales</taxon>
        <taxon>Gigasporaceae</taxon>
        <taxon>Gigaspora</taxon>
    </lineage>
</organism>
<sequence length="191" mass="21607">VGGKESSVESSEVNNVRFLKFIEKAEGTKVVNNNIKGHMNNDRKYSKNVWKQLGAKRKFKVNLIRQGNKNMDEQTKIKYKPGIRLSSAWNLPKKNEKGAFKGNQNYAESKIHDEAIVVMEAPFDIITQINAMMKDLLKLLMRSECESNNANNENVEHILTAHKAKSDLVSVCIGQLGFLLDKNFGNEVLKV</sequence>
<reference evidence="1 2" key="1">
    <citation type="submission" date="2021-06" db="EMBL/GenBank/DDBJ databases">
        <authorList>
            <person name="Kallberg Y."/>
            <person name="Tangrot J."/>
            <person name="Rosling A."/>
        </authorList>
    </citation>
    <scope>NUCLEOTIDE SEQUENCE [LARGE SCALE GENOMIC DNA]</scope>
    <source>
        <strain evidence="1 2">120-4 pot B 10/14</strain>
    </source>
</reference>
<keyword evidence="2" id="KW-1185">Reference proteome</keyword>
<dbReference type="Proteomes" id="UP000789901">
    <property type="component" value="Unassembled WGS sequence"/>
</dbReference>